<feature type="region of interest" description="Disordered" evidence="2">
    <location>
        <begin position="212"/>
        <end position="257"/>
    </location>
</feature>
<protein>
    <recommendedName>
        <fullName evidence="5">Zn(2)-C6 fungal-type domain-containing protein</fullName>
    </recommendedName>
</protein>
<dbReference type="EMBL" id="JAZHXJ010000344">
    <property type="protein sequence ID" value="KAL1864165.1"/>
    <property type="molecule type" value="Genomic_DNA"/>
</dbReference>
<reference evidence="3 4" key="1">
    <citation type="journal article" date="2024" name="Commun. Biol.">
        <title>Comparative genomic analysis of thermophilic fungi reveals convergent evolutionary adaptations and gene losses.</title>
        <authorList>
            <person name="Steindorff A.S."/>
            <person name="Aguilar-Pontes M.V."/>
            <person name="Robinson A.J."/>
            <person name="Andreopoulos B."/>
            <person name="LaButti K."/>
            <person name="Kuo A."/>
            <person name="Mondo S."/>
            <person name="Riley R."/>
            <person name="Otillar R."/>
            <person name="Haridas S."/>
            <person name="Lipzen A."/>
            <person name="Grimwood J."/>
            <person name="Schmutz J."/>
            <person name="Clum A."/>
            <person name="Reid I.D."/>
            <person name="Moisan M.C."/>
            <person name="Butler G."/>
            <person name="Nguyen T.T.M."/>
            <person name="Dewar K."/>
            <person name="Conant G."/>
            <person name="Drula E."/>
            <person name="Henrissat B."/>
            <person name="Hansel C."/>
            <person name="Singer S."/>
            <person name="Hutchinson M.I."/>
            <person name="de Vries R.P."/>
            <person name="Natvig D.O."/>
            <person name="Powell A.J."/>
            <person name="Tsang A."/>
            <person name="Grigoriev I.V."/>
        </authorList>
    </citation>
    <scope>NUCLEOTIDE SEQUENCE [LARGE SCALE GENOMIC DNA]</scope>
    <source>
        <strain evidence="3 4">ATCC 24622</strain>
    </source>
</reference>
<feature type="region of interest" description="Disordered" evidence="2">
    <location>
        <begin position="124"/>
        <end position="192"/>
    </location>
</feature>
<evidence type="ECO:0000256" key="1">
    <source>
        <dbReference type="ARBA" id="ARBA00023242"/>
    </source>
</evidence>
<dbReference type="Proteomes" id="UP001586593">
    <property type="component" value="Unassembled WGS sequence"/>
</dbReference>
<feature type="compositionally biased region" description="Polar residues" evidence="2">
    <location>
        <begin position="124"/>
        <end position="144"/>
    </location>
</feature>
<feature type="region of interest" description="Disordered" evidence="2">
    <location>
        <begin position="371"/>
        <end position="473"/>
    </location>
</feature>
<evidence type="ECO:0008006" key="5">
    <source>
        <dbReference type="Google" id="ProtNLM"/>
    </source>
</evidence>
<feature type="compositionally biased region" description="Polar residues" evidence="2">
    <location>
        <begin position="412"/>
        <end position="423"/>
    </location>
</feature>
<accession>A0ABR3WL21</accession>
<evidence type="ECO:0000313" key="4">
    <source>
        <dbReference type="Proteomes" id="UP001586593"/>
    </source>
</evidence>
<proteinExistence type="predicted"/>
<gene>
    <name evidence="3" type="ORF">VTK73DRAFT_6125</name>
</gene>
<feature type="region of interest" description="Disordered" evidence="2">
    <location>
        <begin position="636"/>
        <end position="720"/>
    </location>
</feature>
<dbReference type="InterPro" id="IPR001138">
    <property type="entry name" value="Zn2Cys6_DnaBD"/>
</dbReference>
<keyword evidence="1" id="KW-0539">Nucleus</keyword>
<feature type="compositionally biased region" description="Polar residues" evidence="2">
    <location>
        <begin position="388"/>
        <end position="402"/>
    </location>
</feature>
<name>A0ABR3WL21_9PEZI</name>
<feature type="compositionally biased region" description="Basic residues" evidence="2">
    <location>
        <begin position="212"/>
        <end position="222"/>
    </location>
</feature>
<sequence>MADFTFSSSSASPFQGFSVFQPALGASLQWLPAMGTKELDDLVHAFLPGPSSIQDKRAHISMDFYEFSRQTGENFKFYPVYTGSFASASTATASPASSSAMCDSGYGSSFNVSPITTAMTPWFPSQGTVASTPPSAQNSRAKQQSTSRRKSVASSSLRQSDFSNHPGMRILTKDGVDITNSASRGCKTKEQRDHAHLMRIIKACESCRRKKVRCDPSHKKRTVSQAQDSPPSGSRSAKKSKRAAAQPSPPVASDPVDSLLLTEETFPELDATLQLPSAPEFENSFENHTWEQFVHFDNQGAEHFLATPDLTFDSPVYIPQGSGVSHSNSPSNSFISDNAAVHGTGLPFEQSEPAPALPYLNPGGSYGTNYMDFSLYSPDSDLSDEEPQPSSQAPDAYFSSTAPERAAYSPASPATNTSQSSAPTVDRNMNPALERERVSARNTHSAQGLPDTSAKDYLSSDLGGQPESPGRHRSVVSLRQHLLETARTAPSTSSGSPQSLYASSSGLSSQPPGLSPCVVPSDRTAGGDSSLLTTDLASRRLVRRKSRSSSDSSVEDTSSRQEVIDDRAPTTSTRNSTQSAIPEHGVAPVMSTPGRRRAILVSNNNFPITHTPSIASGEIPAAQSAVGAITLTRTDSRGLSSAEASQVQDPLPSPTGKSRRPKHDSGTRFGGESGPERLLATAGGDIVATKGTNASTSRGVPATSSRTSSRPHSNPTLSTERGCATLYGSTGTKESIHLASLSIASCISTTHWLPPSMFHSYSGWPHSPLRDPRADTLLGWQILALVGILLLIASPIFPQSAASGSLLLGFLFFKSSGLPSLCPSTKPSGNSSSSLPHSGLSSNPIRAT</sequence>
<keyword evidence="4" id="KW-1185">Reference proteome</keyword>
<feature type="region of interest" description="Disordered" evidence="2">
    <location>
        <begin position="824"/>
        <end position="848"/>
    </location>
</feature>
<feature type="compositionally biased region" description="Low complexity" evidence="2">
    <location>
        <begin position="493"/>
        <end position="516"/>
    </location>
</feature>
<comment type="caution">
    <text evidence="3">The sequence shown here is derived from an EMBL/GenBank/DDBJ whole genome shotgun (WGS) entry which is preliminary data.</text>
</comment>
<organism evidence="3 4">
    <name type="scientific">Phialemonium thermophilum</name>
    <dbReference type="NCBI Taxonomy" id="223376"/>
    <lineage>
        <taxon>Eukaryota</taxon>
        <taxon>Fungi</taxon>
        <taxon>Dikarya</taxon>
        <taxon>Ascomycota</taxon>
        <taxon>Pezizomycotina</taxon>
        <taxon>Sordariomycetes</taxon>
        <taxon>Sordariomycetidae</taxon>
        <taxon>Cephalothecales</taxon>
        <taxon>Cephalothecaceae</taxon>
        <taxon>Phialemonium</taxon>
    </lineage>
</organism>
<feature type="compositionally biased region" description="Basic and acidic residues" evidence="2">
    <location>
        <begin position="557"/>
        <end position="568"/>
    </location>
</feature>
<feature type="compositionally biased region" description="Polar residues" evidence="2">
    <location>
        <begin position="636"/>
        <end position="648"/>
    </location>
</feature>
<feature type="region of interest" description="Disordered" evidence="2">
    <location>
        <begin position="486"/>
        <end position="593"/>
    </location>
</feature>
<evidence type="ECO:0000313" key="3">
    <source>
        <dbReference type="EMBL" id="KAL1864165.1"/>
    </source>
</evidence>
<feature type="compositionally biased region" description="Polar residues" evidence="2">
    <location>
        <begin position="690"/>
        <end position="719"/>
    </location>
</feature>
<dbReference type="CDD" id="cd00067">
    <property type="entry name" value="GAL4"/>
    <property type="match status" value="1"/>
</dbReference>
<feature type="compositionally biased region" description="Polar residues" evidence="2">
    <location>
        <begin position="569"/>
        <end position="580"/>
    </location>
</feature>
<evidence type="ECO:0000256" key="2">
    <source>
        <dbReference type="SAM" id="MobiDB-lite"/>
    </source>
</evidence>